<dbReference type="GeneID" id="73336873"/>
<dbReference type="RefSeq" id="XP_049139006.1">
    <property type="nucleotide sequence ID" value="XM_049281863.1"/>
</dbReference>
<accession>A0A9Q8SHA0</accession>
<evidence type="ECO:0000256" key="1">
    <source>
        <dbReference type="SAM" id="MobiDB-lite"/>
    </source>
</evidence>
<dbReference type="Proteomes" id="UP000830671">
    <property type="component" value="Chromosome 2"/>
</dbReference>
<dbReference type="AlphaFoldDB" id="A0A9Q8SHA0"/>
<reference evidence="2" key="1">
    <citation type="journal article" date="2021" name="Mol. Plant Microbe Interact.">
        <title>Complete Genome Sequence of the Plant-Pathogenic Fungus Colletotrichum lupini.</title>
        <authorList>
            <person name="Baroncelli R."/>
            <person name="Pensec F."/>
            <person name="Da Lio D."/>
            <person name="Boufleur T."/>
            <person name="Vicente I."/>
            <person name="Sarrocco S."/>
            <person name="Picot A."/>
            <person name="Baraldi E."/>
            <person name="Sukno S."/>
            <person name="Thon M."/>
            <person name="Le Floch G."/>
        </authorList>
    </citation>
    <scope>NUCLEOTIDE SEQUENCE</scope>
    <source>
        <strain evidence="2">IMI 504893</strain>
    </source>
</reference>
<dbReference type="EMBL" id="CP019474">
    <property type="protein sequence ID" value="UQC77367.1"/>
    <property type="molecule type" value="Genomic_DNA"/>
</dbReference>
<feature type="compositionally biased region" description="Basic residues" evidence="1">
    <location>
        <begin position="197"/>
        <end position="209"/>
    </location>
</feature>
<sequence>MIQASWLPLSSLEITSRTSAELQLPCRNDQWQYLYSSPLDTQLCSRSFQGFIGTSSTAGNTERQRECSRDSQSAHKPSHKKCNFSKLKSVVAVLPVPFEDGSMWFDNPITTQNVKEAKALVTTEGGSPYLYFNPASPCYWTTDAILSYASRDILHLWTYVYGSTLDTHPSNHGQLQPLSVPTGHQPAKRRRFETHLSKAQKRLKQKQSTRHSATIPGT</sequence>
<feature type="region of interest" description="Disordered" evidence="1">
    <location>
        <begin position="197"/>
        <end position="218"/>
    </location>
</feature>
<evidence type="ECO:0000313" key="2">
    <source>
        <dbReference type="EMBL" id="UQC77367.1"/>
    </source>
</evidence>
<keyword evidence="3" id="KW-1185">Reference proteome</keyword>
<feature type="compositionally biased region" description="Basic and acidic residues" evidence="1">
    <location>
        <begin position="62"/>
        <end position="73"/>
    </location>
</feature>
<feature type="region of interest" description="Disordered" evidence="1">
    <location>
        <begin position="55"/>
        <end position="79"/>
    </location>
</feature>
<gene>
    <name evidence="2" type="ORF">CLUP02_02835</name>
</gene>
<dbReference type="KEGG" id="clup:CLUP02_02835"/>
<evidence type="ECO:0000313" key="3">
    <source>
        <dbReference type="Proteomes" id="UP000830671"/>
    </source>
</evidence>
<organism evidence="2 3">
    <name type="scientific">Colletotrichum lupini</name>
    <dbReference type="NCBI Taxonomy" id="145971"/>
    <lineage>
        <taxon>Eukaryota</taxon>
        <taxon>Fungi</taxon>
        <taxon>Dikarya</taxon>
        <taxon>Ascomycota</taxon>
        <taxon>Pezizomycotina</taxon>
        <taxon>Sordariomycetes</taxon>
        <taxon>Hypocreomycetidae</taxon>
        <taxon>Glomerellales</taxon>
        <taxon>Glomerellaceae</taxon>
        <taxon>Colletotrichum</taxon>
        <taxon>Colletotrichum acutatum species complex</taxon>
    </lineage>
</organism>
<proteinExistence type="predicted"/>
<protein>
    <submittedName>
        <fullName evidence="2">Uncharacterized protein</fullName>
    </submittedName>
</protein>
<name>A0A9Q8SHA0_9PEZI</name>